<feature type="compositionally biased region" description="Polar residues" evidence="1">
    <location>
        <begin position="376"/>
        <end position="387"/>
    </location>
</feature>
<evidence type="ECO:0000256" key="2">
    <source>
        <dbReference type="SAM" id="SignalP"/>
    </source>
</evidence>
<feature type="region of interest" description="Disordered" evidence="1">
    <location>
        <begin position="376"/>
        <end position="398"/>
    </location>
</feature>
<dbReference type="OrthoDB" id="1409865at2"/>
<proteinExistence type="predicted"/>
<gene>
    <name evidence="3" type="ORF">SAMN05444145_10126</name>
</gene>
<evidence type="ECO:0000256" key="1">
    <source>
        <dbReference type="SAM" id="MobiDB-lite"/>
    </source>
</evidence>
<dbReference type="EMBL" id="FNRI01000001">
    <property type="protein sequence ID" value="SDZ91514.1"/>
    <property type="molecule type" value="Genomic_DNA"/>
</dbReference>
<dbReference type="InterPro" id="IPR032627">
    <property type="entry name" value="DUF4876"/>
</dbReference>
<evidence type="ECO:0008006" key="5">
    <source>
        <dbReference type="Google" id="ProtNLM"/>
    </source>
</evidence>
<keyword evidence="4" id="KW-1185">Reference proteome</keyword>
<organism evidence="3 4">
    <name type="scientific">Alistipes timonensis JC136</name>
    <dbReference type="NCBI Taxonomy" id="1033731"/>
    <lineage>
        <taxon>Bacteria</taxon>
        <taxon>Pseudomonadati</taxon>
        <taxon>Bacteroidota</taxon>
        <taxon>Bacteroidia</taxon>
        <taxon>Bacteroidales</taxon>
        <taxon>Rikenellaceae</taxon>
        <taxon>Alistipes</taxon>
    </lineage>
</organism>
<dbReference type="Pfam" id="PF16215">
    <property type="entry name" value="DUF4876"/>
    <property type="match status" value="1"/>
</dbReference>
<evidence type="ECO:0000313" key="3">
    <source>
        <dbReference type="EMBL" id="SDZ91514.1"/>
    </source>
</evidence>
<sequence length="398" mass="42778">MKRTNLLAKAGLLFAASATLLFASCDNGNDDDGGDNGSKKLQLTVNLTAPTGYEASQLPAMTVTAVNSDKELTYTETTAAGATSVTFEVSSGQYQITATGRYSTTITFTGAATADVFDNKSAAVTLTEVNKSPLVFKEVYSTSYNYKLNDTYMEIVNNSDEVQYLDQVIIGAMTVLAKPNPWVDASGTQLDKYPLYGIVAAFPGTGKEHPLQPGESVVVANDAKDWSADGAANLANADWECYVPDAGQADADYDAPNLEIVYNLENQRRLGPGFFGGGLVLAKLPEGMTPSQFAANSDNFMTEPNKVDATQLYFMLPSEYLLDAVEMYDATESTHYHTLLARDDAGFAAVSGFSGKSIRRKVTKVEGGRAYYQDTNNTTNDFLTEQPLTPGVHPTQAD</sequence>
<feature type="signal peptide" evidence="2">
    <location>
        <begin position="1"/>
        <end position="23"/>
    </location>
</feature>
<dbReference type="STRING" id="1033731.SAMN05444145_10126"/>
<evidence type="ECO:0000313" key="4">
    <source>
        <dbReference type="Proteomes" id="UP000183253"/>
    </source>
</evidence>
<name>A0A1H3WYP6_9BACT</name>
<dbReference type="RefSeq" id="WP_044106053.1">
    <property type="nucleotide sequence ID" value="NZ_CAEG01000001.1"/>
</dbReference>
<feature type="chain" id="PRO_5010299999" description="DUF4876 domain-containing protein" evidence="2">
    <location>
        <begin position="24"/>
        <end position="398"/>
    </location>
</feature>
<accession>A0A1H3WYP6</accession>
<dbReference type="Proteomes" id="UP000183253">
    <property type="component" value="Unassembled WGS sequence"/>
</dbReference>
<dbReference type="AlphaFoldDB" id="A0A1H3WYP6"/>
<reference evidence="3 4" key="1">
    <citation type="submission" date="2016-10" db="EMBL/GenBank/DDBJ databases">
        <authorList>
            <person name="de Groot N.N."/>
        </authorList>
    </citation>
    <scope>NUCLEOTIDE SEQUENCE [LARGE SCALE GENOMIC DNA]</scope>
    <source>
        <strain evidence="3 4">DSM 25383</strain>
    </source>
</reference>
<protein>
    <recommendedName>
        <fullName evidence="5">DUF4876 domain-containing protein</fullName>
    </recommendedName>
</protein>
<dbReference type="PROSITE" id="PS51257">
    <property type="entry name" value="PROKAR_LIPOPROTEIN"/>
    <property type="match status" value="1"/>
</dbReference>
<keyword evidence="2" id="KW-0732">Signal</keyword>